<organism evidence="3 4">
    <name type="scientific">Scleropages formosus</name>
    <name type="common">Asian bonytongue</name>
    <name type="synonym">Osteoglossum formosum</name>
    <dbReference type="NCBI Taxonomy" id="113540"/>
    <lineage>
        <taxon>Eukaryota</taxon>
        <taxon>Metazoa</taxon>
        <taxon>Chordata</taxon>
        <taxon>Craniata</taxon>
        <taxon>Vertebrata</taxon>
        <taxon>Euteleostomi</taxon>
        <taxon>Actinopterygii</taxon>
        <taxon>Neopterygii</taxon>
        <taxon>Teleostei</taxon>
        <taxon>Osteoglossocephala</taxon>
        <taxon>Osteoglossomorpha</taxon>
        <taxon>Osteoglossiformes</taxon>
        <taxon>Osteoglossidae</taxon>
        <taxon>Scleropages</taxon>
    </lineage>
</organism>
<dbReference type="FunFam" id="2.60.40.10:FF:001230">
    <property type="entry name" value="Immunoglobulin kappa variable 8-16"/>
    <property type="match status" value="1"/>
</dbReference>
<dbReference type="PROSITE" id="PS50835">
    <property type="entry name" value="IG_LIKE"/>
    <property type="match status" value="1"/>
</dbReference>
<keyword evidence="1" id="KW-0732">Signal</keyword>
<dbReference type="Pfam" id="PF07686">
    <property type="entry name" value="V-set"/>
    <property type="match status" value="1"/>
</dbReference>
<dbReference type="Gene3D" id="2.60.40.10">
    <property type="entry name" value="Immunoglobulins"/>
    <property type="match status" value="1"/>
</dbReference>
<evidence type="ECO:0000259" key="2">
    <source>
        <dbReference type="PROSITE" id="PS50835"/>
    </source>
</evidence>
<reference evidence="3" key="2">
    <citation type="submission" date="2025-08" db="UniProtKB">
        <authorList>
            <consortium name="Ensembl"/>
        </authorList>
    </citation>
    <scope>IDENTIFICATION</scope>
</reference>
<proteinExistence type="predicted"/>
<feature type="domain" description="Ig-like" evidence="2">
    <location>
        <begin position="20"/>
        <end position="129"/>
    </location>
</feature>
<dbReference type="InterPro" id="IPR013783">
    <property type="entry name" value="Ig-like_fold"/>
</dbReference>
<dbReference type="InterPro" id="IPR013106">
    <property type="entry name" value="Ig_V-set"/>
</dbReference>
<accession>A0A8C9S0E2</accession>
<keyword evidence="4" id="KW-1185">Reference proteome</keyword>
<evidence type="ECO:0000313" key="4">
    <source>
        <dbReference type="Proteomes" id="UP000694397"/>
    </source>
</evidence>
<reference evidence="3 4" key="1">
    <citation type="submission" date="2019-04" db="EMBL/GenBank/DDBJ databases">
        <authorList>
            <consortium name="Wellcome Sanger Institute Data Sharing"/>
        </authorList>
    </citation>
    <scope>NUCLEOTIDE SEQUENCE [LARGE SCALE GENOMIC DNA]</scope>
</reference>
<dbReference type="Ensembl" id="ENSSFOT00015026502.2">
    <property type="protein sequence ID" value="ENSSFOP00015026208.2"/>
    <property type="gene ID" value="ENSSFOG00015024464.1"/>
</dbReference>
<dbReference type="InterPro" id="IPR003599">
    <property type="entry name" value="Ig_sub"/>
</dbReference>
<feature type="chain" id="PRO_5034548086" description="Ig-like domain-containing protein" evidence="1">
    <location>
        <begin position="21"/>
        <end position="129"/>
    </location>
</feature>
<evidence type="ECO:0000256" key="1">
    <source>
        <dbReference type="SAM" id="SignalP"/>
    </source>
</evidence>
<feature type="signal peptide" evidence="1">
    <location>
        <begin position="1"/>
        <end position="20"/>
    </location>
</feature>
<dbReference type="Proteomes" id="UP000694397">
    <property type="component" value="Chromosome 13"/>
</dbReference>
<dbReference type="InterPro" id="IPR007110">
    <property type="entry name" value="Ig-like_dom"/>
</dbReference>
<reference evidence="3" key="3">
    <citation type="submission" date="2025-09" db="UniProtKB">
        <authorList>
            <consortium name="Ensembl"/>
        </authorList>
    </citation>
    <scope>IDENTIFICATION</scope>
</reference>
<name>A0A8C9S0E2_SCLFO</name>
<dbReference type="SUPFAM" id="SSF48726">
    <property type="entry name" value="Immunoglobulin"/>
    <property type="match status" value="1"/>
</dbReference>
<dbReference type="SMART" id="SM00406">
    <property type="entry name" value="IGv"/>
    <property type="match status" value="1"/>
</dbReference>
<dbReference type="SMART" id="SM00409">
    <property type="entry name" value="IG"/>
    <property type="match status" value="1"/>
</dbReference>
<dbReference type="InterPro" id="IPR050150">
    <property type="entry name" value="IgV_Light_Chain"/>
</dbReference>
<dbReference type="GeneTree" id="ENSGT01150000286991"/>
<evidence type="ECO:0000313" key="3">
    <source>
        <dbReference type="Ensembl" id="ENSSFOP00015026208.2"/>
    </source>
</evidence>
<sequence>MTPIAVLVWAFVCYARESWGQVVLTQSAAQSVLPGQSVSITCKASSAVYQYSGAQYYLAWYQQRAGEPPKLLIYLTSDRFTGVPSRFTGSGGGNGIDFTLTISGVQAEDAGDYYCQSYHYISSKNVYTQ</sequence>
<dbReference type="AlphaFoldDB" id="A0A8C9S0E2"/>
<dbReference type="PANTHER" id="PTHR23267">
    <property type="entry name" value="IMMUNOGLOBULIN LIGHT CHAIN"/>
    <property type="match status" value="1"/>
</dbReference>
<dbReference type="InterPro" id="IPR036179">
    <property type="entry name" value="Ig-like_dom_sf"/>
</dbReference>
<protein>
    <recommendedName>
        <fullName evidence="2">Ig-like domain-containing protein</fullName>
    </recommendedName>
</protein>